<sequence length="151" mass="17592">MSLGRLTININSHKSGTTCHGSPPDQTTKGIHHPVSLTRNWPKPDMSTTHMTVWLLLCSLMVRHCAWTSEHPCSIQAYCYFFVPNYIRLYFFCNNVVSDLGWSSFYYNKVKSHYTLVNAQEDVTAHKEVLWLIIFKLYGFIKIMSDNFFFL</sequence>
<reference evidence="2" key="1">
    <citation type="submission" date="2015-06" db="EMBL/GenBank/DDBJ databases">
        <title>Expansion of signal transduction pathways in fungi by whole-genome duplication.</title>
        <authorList>
            <consortium name="DOE Joint Genome Institute"/>
            <person name="Corrochano L.M."/>
            <person name="Kuo A."/>
            <person name="Marcet-Houben M."/>
            <person name="Polaino S."/>
            <person name="Salamov A."/>
            <person name="Villalobos J.M."/>
            <person name="Alvarez M.I."/>
            <person name="Avalos J."/>
            <person name="Benito E.P."/>
            <person name="Benoit I."/>
            <person name="Burger G."/>
            <person name="Camino L.P."/>
            <person name="Canovas D."/>
            <person name="Cerda-Olmedo E."/>
            <person name="Cheng J.-F."/>
            <person name="Dominguez A."/>
            <person name="Elias M."/>
            <person name="Eslava A.P."/>
            <person name="Glaser F."/>
            <person name="Grimwood J."/>
            <person name="Gutierrez G."/>
            <person name="Heitman J."/>
            <person name="Henrissat B."/>
            <person name="Iturriaga E.A."/>
            <person name="Lang B.F."/>
            <person name="Lavin J.L."/>
            <person name="Lee S."/>
            <person name="Li W."/>
            <person name="Lindquist E."/>
            <person name="Lopez-Garcia S."/>
            <person name="Luque E.M."/>
            <person name="Marcos A.T."/>
            <person name="Martin J."/>
            <person name="McCluskey K."/>
            <person name="Medina H.R."/>
            <person name="Miralles-Duran A."/>
            <person name="Miyazaki A."/>
            <person name="Munoz-Torres E."/>
            <person name="Oguiza J.A."/>
            <person name="Ohm R."/>
            <person name="Olmedo M."/>
            <person name="Orejas M."/>
            <person name="Ortiz-Castellanos L."/>
            <person name="Pisabarro A.G."/>
            <person name="Rodriguez-Romero J."/>
            <person name="Ruiz-Herrera J."/>
            <person name="Ruiz-Vazquez R."/>
            <person name="Sanz C."/>
            <person name="Schackwitz W."/>
            <person name="Schmutz J."/>
            <person name="Shahriari M."/>
            <person name="Shelest E."/>
            <person name="Silva-Franco F."/>
            <person name="Soanes D."/>
            <person name="Syed K."/>
            <person name="Tagua V.G."/>
            <person name="Talbot N.J."/>
            <person name="Thon M."/>
            <person name="De vries R.P."/>
            <person name="Wiebenga A."/>
            <person name="Yadav J.S."/>
            <person name="Braun E.L."/>
            <person name="Baker S."/>
            <person name="Garre V."/>
            <person name="Horwitz B."/>
            <person name="Torres-Martinez S."/>
            <person name="Idnurm A."/>
            <person name="Herrera-Estrella A."/>
            <person name="Gabaldon T."/>
            <person name="Grigoriev I.V."/>
        </authorList>
    </citation>
    <scope>NUCLEOTIDE SEQUENCE [LARGE SCALE GENOMIC DNA]</scope>
    <source>
        <strain evidence="2">NRRL 1555(-)</strain>
    </source>
</reference>
<name>A0A162W975_PHYB8</name>
<dbReference type="VEuPathDB" id="FungiDB:PHYBLDRAFT_64596"/>
<dbReference type="Proteomes" id="UP000077315">
    <property type="component" value="Unassembled WGS sequence"/>
</dbReference>
<dbReference type="RefSeq" id="XP_018283565.1">
    <property type="nucleotide sequence ID" value="XM_018441319.1"/>
</dbReference>
<dbReference type="InParanoid" id="A0A162W975"/>
<gene>
    <name evidence="1" type="ORF">PHYBLDRAFT_64596</name>
</gene>
<proteinExistence type="predicted"/>
<dbReference type="AlphaFoldDB" id="A0A162W975"/>
<dbReference type="EMBL" id="KV441010">
    <property type="protein sequence ID" value="OAD65525.1"/>
    <property type="molecule type" value="Genomic_DNA"/>
</dbReference>
<organism evidence="1 2">
    <name type="scientific">Phycomyces blakesleeanus (strain ATCC 8743b / DSM 1359 / FGSC 10004 / NBRC 33097 / NRRL 1555)</name>
    <dbReference type="NCBI Taxonomy" id="763407"/>
    <lineage>
        <taxon>Eukaryota</taxon>
        <taxon>Fungi</taxon>
        <taxon>Fungi incertae sedis</taxon>
        <taxon>Mucoromycota</taxon>
        <taxon>Mucoromycotina</taxon>
        <taxon>Mucoromycetes</taxon>
        <taxon>Mucorales</taxon>
        <taxon>Phycomycetaceae</taxon>
        <taxon>Phycomyces</taxon>
    </lineage>
</organism>
<protein>
    <submittedName>
        <fullName evidence="1">Uncharacterized protein</fullName>
    </submittedName>
</protein>
<dbReference type="GeneID" id="29002225"/>
<evidence type="ECO:0000313" key="1">
    <source>
        <dbReference type="EMBL" id="OAD65525.1"/>
    </source>
</evidence>
<accession>A0A162W975</accession>
<keyword evidence="2" id="KW-1185">Reference proteome</keyword>
<evidence type="ECO:0000313" key="2">
    <source>
        <dbReference type="Proteomes" id="UP000077315"/>
    </source>
</evidence>